<feature type="domain" description="SLH" evidence="4">
    <location>
        <begin position="928"/>
        <end position="986"/>
    </location>
</feature>
<dbReference type="PROSITE" id="PS51272">
    <property type="entry name" value="SLH"/>
    <property type="match status" value="3"/>
</dbReference>
<reference evidence="5 6" key="1">
    <citation type="submission" date="2015-03" db="EMBL/GenBank/DDBJ databases">
        <authorList>
            <person name="Abdul Halim M."/>
        </authorList>
    </citation>
    <scope>NUCLEOTIDE SEQUENCE [LARGE SCALE GENOMIC DNA]</scope>
    <source>
        <strain evidence="5 6">ATCC 35681</strain>
    </source>
</reference>
<comment type="similarity">
    <text evidence="1">Belongs to the glycosyl hydrolase 66 family.</text>
</comment>
<dbReference type="InterPro" id="IPR017853">
    <property type="entry name" value="GH"/>
</dbReference>
<evidence type="ECO:0000313" key="6">
    <source>
        <dbReference type="Proteomes" id="UP000034189"/>
    </source>
</evidence>
<dbReference type="Gene3D" id="3.20.20.80">
    <property type="entry name" value="Glycosidases"/>
    <property type="match status" value="1"/>
</dbReference>
<reference evidence="5 6" key="2">
    <citation type="journal article" date="2016" name="Genome Announc.">
        <title>Genome Sequence of a Gram-Positive Diazotroph, Paenibacillus durus Type Strain ATCC 35681.</title>
        <authorList>
            <person name="Halim M.A."/>
            <person name="Rahman A.Y."/>
            <person name="Sim K.S."/>
            <person name="Yam H.C."/>
            <person name="Rahim A.A."/>
            <person name="Ghazali A.H."/>
            <person name="Najimudin N."/>
        </authorList>
    </citation>
    <scope>NUCLEOTIDE SEQUENCE [LARGE SCALE GENOMIC DNA]</scope>
    <source>
        <strain evidence="5 6">ATCC 35681</strain>
    </source>
</reference>
<feature type="domain" description="SLH" evidence="4">
    <location>
        <begin position="803"/>
        <end position="866"/>
    </location>
</feature>
<dbReference type="Pfam" id="PF13199">
    <property type="entry name" value="Glyco_hydro_66"/>
    <property type="match status" value="1"/>
</dbReference>
<dbReference type="SUPFAM" id="SSF49785">
    <property type="entry name" value="Galactose-binding domain-like"/>
    <property type="match status" value="1"/>
</dbReference>
<proteinExistence type="inferred from homology"/>
<name>A0A0F7CGK5_PAEDU</name>
<evidence type="ECO:0000313" key="5">
    <source>
        <dbReference type="EMBL" id="AKG33581.1"/>
    </source>
</evidence>
<accession>A0A0F7CGK5</accession>
<dbReference type="InterPro" id="IPR008979">
    <property type="entry name" value="Galactose-bd-like_sf"/>
</dbReference>
<dbReference type="InterPro" id="IPR025092">
    <property type="entry name" value="Glyco_hydro_66"/>
</dbReference>
<feature type="domain" description="SLH" evidence="4">
    <location>
        <begin position="867"/>
        <end position="925"/>
    </location>
</feature>
<evidence type="ECO:0000256" key="2">
    <source>
        <dbReference type="ARBA" id="ARBA00022729"/>
    </source>
</evidence>
<protein>
    <recommendedName>
        <fullName evidence="4">SLH domain-containing protein</fullName>
    </recommendedName>
</protein>
<dbReference type="Gene3D" id="2.60.40.10">
    <property type="entry name" value="Immunoglobulins"/>
    <property type="match status" value="1"/>
</dbReference>
<dbReference type="InterPro" id="IPR051465">
    <property type="entry name" value="Cell_Envelope_Struct_Comp"/>
</dbReference>
<dbReference type="Proteomes" id="UP000034189">
    <property type="component" value="Chromosome"/>
</dbReference>
<dbReference type="RefSeq" id="WP_046722751.1">
    <property type="nucleotide sequence ID" value="NZ_CP011114.1"/>
</dbReference>
<dbReference type="InterPro" id="IPR001119">
    <property type="entry name" value="SLH_dom"/>
</dbReference>
<evidence type="ECO:0000259" key="4">
    <source>
        <dbReference type="PROSITE" id="PS51272"/>
    </source>
</evidence>
<organism evidence="5 6">
    <name type="scientific">Paenibacillus durus ATCC 35681</name>
    <dbReference type="NCBI Taxonomy" id="1333534"/>
    <lineage>
        <taxon>Bacteria</taxon>
        <taxon>Bacillati</taxon>
        <taxon>Bacillota</taxon>
        <taxon>Bacilli</taxon>
        <taxon>Bacillales</taxon>
        <taxon>Paenibacillaceae</taxon>
        <taxon>Paenibacillus</taxon>
    </lineage>
</organism>
<dbReference type="SMR" id="A0A0F7CGK5"/>
<evidence type="ECO:0000256" key="1">
    <source>
        <dbReference type="ARBA" id="ARBA00010837"/>
    </source>
</evidence>
<dbReference type="HOGENOM" id="CLU_302444_0_0_9"/>
<feature type="chain" id="PRO_5039727549" description="SLH domain-containing protein" evidence="3">
    <location>
        <begin position="28"/>
        <end position="986"/>
    </location>
</feature>
<dbReference type="Gene3D" id="2.60.120.260">
    <property type="entry name" value="Galactose-binding domain-like"/>
    <property type="match status" value="1"/>
</dbReference>
<dbReference type="Gene3D" id="2.60.40.1180">
    <property type="entry name" value="Golgi alpha-mannosidase II"/>
    <property type="match status" value="1"/>
</dbReference>
<gene>
    <name evidence="5" type="ORF">VK70_02420</name>
</gene>
<dbReference type="CDD" id="cd14745">
    <property type="entry name" value="GH66"/>
    <property type="match status" value="1"/>
</dbReference>
<sequence>MRTKKAIAYFCMLLMLAQTGTIGYGWAGTASAAAAAADTPPEHRITKMVPSKARFAPGESAELLLTLDQSADWSGKLHLQIYQLNNLVAEGVKDLTVQKDGSAGLKVDWTPPTADFKGYMAKAWIEGAAADDYVTAAVDVSSDWTHFPRYGYVADFPKETAEESDAKLQELSQEYYLNAYQFYDWMWRHDVSVYSKTDKNGKPLLDANGRFITAPVDENSSYTDLLGRLLYPLTVKQSVSAAQKYGSAAMAYEMNYAARENYQDFGVKPEWGLYNKTATESRTPQKDQVGFNFDGVKPHPTALYLQDPGNPQWQSYITQQYVRAINDYGFDGIHLDQWGTNDNDYLLGHDGTKRYYAKDFDKIINATKDAIKANNANKSHVTFNMVGGNKGYSAVPNPNTKTDFDYSEIWQDQDKYKDLQQVVNETREADGGKAMVIAGYMNYKQAAGVQYNGSEAKAVPPLVLDKDTILDFGHLNDTVSFDVDVPQSGETSLIYTYSNGGTGTSRAVYIDGTRAADLNGEPARIYFSPTDNSSSYSQDGYFIVPHLNAGKHRVTLKMDEESGNGSVNIRGLTLGYFNEPSLRLMDAGLAALGATHIEIGTAENFEEGPNMLAHEYYPNRSKKLLESTKETMKEYYKFSAAYENLLFDSKADLTASVEVEAGGGRLATSSSGAQDTIWTTVRKNRSNAGFERYDVLHLINLLNNDDNWRNAANEPVLQNNLKVTYDIGISKEAAPNLKVYAASPDTHHGMPEELRYTWNGTRLTIDLPSLKYWTMIYIDKADSAGDTASAGPSHLSSFAMLANDKSYFDVAPSHWAYQAITSLTAKHVINGMTDTTFVPSAKVTRAQFAALLARALHLQSTGQAPFQDVKAGAWYSSGVAAAYEAGIIAGRGAGKFAPNAAITRQEMAVMLAKALERADGGGAASGRELTFRDRGHIAAWALPAVQSVIGTGLMAGQADGRFAPAQTATRAEAAQAIANLLNKTAN</sequence>
<dbReference type="PANTHER" id="PTHR43308:SF5">
    <property type="entry name" value="S-LAYER PROTEIN _ PEPTIDOGLYCAN ENDO-BETA-N-ACETYLGLUCOSAMINIDASE"/>
    <property type="match status" value="1"/>
</dbReference>
<feature type="signal peptide" evidence="3">
    <location>
        <begin position="1"/>
        <end position="27"/>
    </location>
</feature>
<keyword evidence="2 3" id="KW-0732">Signal</keyword>
<dbReference type="SUPFAM" id="SSF51445">
    <property type="entry name" value="(Trans)glycosidases"/>
    <property type="match status" value="1"/>
</dbReference>
<dbReference type="AlphaFoldDB" id="A0A0F7CGK5"/>
<dbReference type="PANTHER" id="PTHR43308">
    <property type="entry name" value="OUTER MEMBRANE PROTEIN ALPHA-RELATED"/>
    <property type="match status" value="1"/>
</dbReference>
<evidence type="ECO:0000256" key="3">
    <source>
        <dbReference type="SAM" id="SignalP"/>
    </source>
</evidence>
<dbReference type="Pfam" id="PF00395">
    <property type="entry name" value="SLH"/>
    <property type="match status" value="3"/>
</dbReference>
<dbReference type="EMBL" id="CP011114">
    <property type="protein sequence ID" value="AKG33581.1"/>
    <property type="molecule type" value="Genomic_DNA"/>
</dbReference>
<dbReference type="InterPro" id="IPR013780">
    <property type="entry name" value="Glyco_hydro_b"/>
</dbReference>
<dbReference type="PATRIC" id="fig|1333534.5.peg.514"/>
<dbReference type="InterPro" id="IPR013783">
    <property type="entry name" value="Ig-like_fold"/>
</dbReference>